<organism evidence="2 3">
    <name type="scientific">Teichococcus aestuarii</name>
    <dbReference type="NCBI Taxonomy" id="568898"/>
    <lineage>
        <taxon>Bacteria</taxon>
        <taxon>Pseudomonadati</taxon>
        <taxon>Pseudomonadota</taxon>
        <taxon>Alphaproteobacteria</taxon>
        <taxon>Acetobacterales</taxon>
        <taxon>Roseomonadaceae</taxon>
        <taxon>Roseomonas</taxon>
    </lineage>
</organism>
<proteinExistence type="predicted"/>
<gene>
    <name evidence="2" type="ORF">CR165_06175</name>
</gene>
<protein>
    <submittedName>
        <fullName evidence="2">Uncharacterized protein</fullName>
    </submittedName>
</protein>
<dbReference type="AlphaFoldDB" id="A0A2U1V6M7"/>
<sequence length="132" mass="13299">MMAWTEHLSLRRLLAADAASCALMGAALLAAPQALGGWTGLPPALLSGAGLALLPVAAFMALLARGGAVPRWGLAVVLGGNALWVVASLMLPLLRLVAPNALGWSFLLGQAGFVAALAWLEGAAARARPALA</sequence>
<dbReference type="Proteomes" id="UP000245048">
    <property type="component" value="Unassembled WGS sequence"/>
</dbReference>
<evidence type="ECO:0000256" key="1">
    <source>
        <dbReference type="SAM" id="Phobius"/>
    </source>
</evidence>
<keyword evidence="1" id="KW-0472">Membrane</keyword>
<keyword evidence="1" id="KW-1133">Transmembrane helix</keyword>
<feature type="transmembrane region" description="Helical" evidence="1">
    <location>
        <begin position="74"/>
        <end position="95"/>
    </location>
</feature>
<evidence type="ECO:0000313" key="2">
    <source>
        <dbReference type="EMBL" id="PWC29531.1"/>
    </source>
</evidence>
<feature type="transmembrane region" description="Helical" evidence="1">
    <location>
        <begin position="101"/>
        <end position="120"/>
    </location>
</feature>
<evidence type="ECO:0000313" key="3">
    <source>
        <dbReference type="Proteomes" id="UP000245048"/>
    </source>
</evidence>
<dbReference type="EMBL" id="PDOA01000003">
    <property type="protein sequence ID" value="PWC29531.1"/>
    <property type="molecule type" value="Genomic_DNA"/>
</dbReference>
<accession>A0A2U1V6M7</accession>
<keyword evidence="3" id="KW-1185">Reference proteome</keyword>
<feature type="transmembrane region" description="Helical" evidence="1">
    <location>
        <begin position="40"/>
        <end position="62"/>
    </location>
</feature>
<name>A0A2U1V6M7_9PROT</name>
<dbReference type="OrthoDB" id="7570420at2"/>
<keyword evidence="1" id="KW-0812">Transmembrane</keyword>
<reference evidence="3" key="1">
    <citation type="submission" date="2017-10" db="EMBL/GenBank/DDBJ databases">
        <authorList>
            <person name="Toshchakov S.V."/>
            <person name="Goeva M.A."/>
        </authorList>
    </citation>
    <scope>NUCLEOTIDE SEQUENCE [LARGE SCALE GENOMIC DNA]</scope>
    <source>
        <strain evidence="3">JR1/69-1-13</strain>
    </source>
</reference>
<comment type="caution">
    <text evidence="2">The sequence shown here is derived from an EMBL/GenBank/DDBJ whole genome shotgun (WGS) entry which is preliminary data.</text>
</comment>